<dbReference type="SUPFAM" id="SSF51338">
    <property type="entry name" value="Composite domain of metallo-dependent hydrolases"/>
    <property type="match status" value="1"/>
</dbReference>
<keyword evidence="2" id="KW-0378">Hydrolase</keyword>
<dbReference type="InterPro" id="IPR051781">
    <property type="entry name" value="Metallo-dep_Hydrolase"/>
</dbReference>
<dbReference type="InterPro" id="IPR032466">
    <property type="entry name" value="Metal_Hydrolase"/>
</dbReference>
<dbReference type="InterPro" id="IPR006680">
    <property type="entry name" value="Amidohydro-rel"/>
</dbReference>
<dbReference type="CDD" id="cd01309">
    <property type="entry name" value="Met_dep_hydrolase_C"/>
    <property type="match status" value="1"/>
</dbReference>
<dbReference type="Pfam" id="PF01979">
    <property type="entry name" value="Amidohydro_1"/>
    <property type="match status" value="1"/>
</dbReference>
<protein>
    <submittedName>
        <fullName evidence="2">Imidazolonepropionase and related amidohydrolases</fullName>
    </submittedName>
</protein>
<dbReference type="GO" id="GO:0016810">
    <property type="term" value="F:hydrolase activity, acting on carbon-nitrogen (but not peptide) bonds"/>
    <property type="evidence" value="ECO:0007669"/>
    <property type="project" value="InterPro"/>
</dbReference>
<dbReference type="InterPro" id="IPR011059">
    <property type="entry name" value="Metal-dep_hydrolase_composite"/>
</dbReference>
<dbReference type="EMBL" id="JX684079">
    <property type="protein sequence ID" value="AGF93023.1"/>
    <property type="molecule type" value="Genomic_DNA"/>
</dbReference>
<feature type="domain" description="Amidohydrolase-related" evidence="1">
    <location>
        <begin position="50"/>
        <end position="371"/>
    </location>
</feature>
<sequence length="377" mass="41127">MKAIKNAKIRPISSSPFEGSILIKDGKIVDLGEDIEIPEKAEIIDVDGKTVIPGMIDAHCHVGIHEEGEGWEGRDMNERYDPVTPHLRALDGINPDGLALKEAVRAGVTTINVGPGSANPIGGKFAAIKTAGSKVIDDLIVDEPTGIKMAMGENPKRVYEELDKVPSTRMGTAGVIRKALFETQNYLSEEEKEDDFKLKSLVPVLENEQKCRVHGHRADDMVTAVRIAEEFDLKLVLEHCTEGHKIADFIAEKDIPAVFGPGLAPKSKRETQERTFKTPGILSDKGVKVALMTDSPVIPIKYLSLMAAYSVREGMDEKEALKAVTINAAEICGIDDKVGSIEKGKDADLVVIDGDPLELKSRIERVFIEGEEVDIED</sequence>
<name>M1QAP0_9ZZZZ</name>
<organism evidence="2">
    <name type="scientific">uncultured organism</name>
    <dbReference type="NCBI Taxonomy" id="155900"/>
    <lineage>
        <taxon>unclassified sequences</taxon>
        <taxon>environmental samples</taxon>
    </lineage>
</organism>
<gene>
    <name evidence="2" type="ORF">FLSS-7_0032</name>
</gene>
<dbReference type="Gene3D" id="3.20.20.140">
    <property type="entry name" value="Metal-dependent hydrolases"/>
    <property type="match status" value="1"/>
</dbReference>
<evidence type="ECO:0000313" key="2">
    <source>
        <dbReference type="EMBL" id="AGF93023.1"/>
    </source>
</evidence>
<proteinExistence type="predicted"/>
<dbReference type="PANTHER" id="PTHR43135:SF3">
    <property type="entry name" value="ALPHA-D-RIBOSE 1-METHYLPHOSPHONATE 5-TRIPHOSPHATE DIPHOSPHATASE"/>
    <property type="match status" value="1"/>
</dbReference>
<dbReference type="SUPFAM" id="SSF51556">
    <property type="entry name" value="Metallo-dependent hydrolases"/>
    <property type="match status" value="1"/>
</dbReference>
<dbReference type="PANTHER" id="PTHR43135">
    <property type="entry name" value="ALPHA-D-RIBOSE 1-METHYLPHOSPHONATE 5-TRIPHOSPHATE DIPHOSPHATASE"/>
    <property type="match status" value="1"/>
</dbReference>
<reference evidence="2" key="1">
    <citation type="journal article" date="2013" name="Syst. Appl. Microbiol.">
        <title>New insights into the archaeal diversity of a hypersaline microbial mat obtained by a metagenomic approach.</title>
        <authorList>
            <person name="Lopez-Lopez A."/>
            <person name="Richter M."/>
            <person name="Pena A."/>
            <person name="Tamames J."/>
            <person name="Rossello-Mora R."/>
        </authorList>
    </citation>
    <scope>NUCLEOTIDE SEQUENCE</scope>
</reference>
<dbReference type="AlphaFoldDB" id="M1QAP0"/>
<evidence type="ECO:0000259" key="1">
    <source>
        <dbReference type="Pfam" id="PF01979"/>
    </source>
</evidence>
<accession>M1QAP0</accession>